<dbReference type="GeneID" id="7846002"/>
<dbReference type="SMART" id="SM00028">
    <property type="entry name" value="TPR"/>
    <property type="match status" value="2"/>
</dbReference>
<dbReference type="Proteomes" id="UP000009168">
    <property type="component" value="Unassembled WGS sequence"/>
</dbReference>
<name>I7M918_TETTS</name>
<organism evidence="3 4">
    <name type="scientific">Tetrahymena thermophila (strain SB210)</name>
    <dbReference type="NCBI Taxonomy" id="312017"/>
    <lineage>
        <taxon>Eukaryota</taxon>
        <taxon>Sar</taxon>
        <taxon>Alveolata</taxon>
        <taxon>Ciliophora</taxon>
        <taxon>Intramacronucleata</taxon>
        <taxon>Oligohymenophorea</taxon>
        <taxon>Hymenostomatida</taxon>
        <taxon>Tetrahymenina</taxon>
        <taxon>Tetrahymenidae</taxon>
        <taxon>Tetrahymena</taxon>
    </lineage>
</organism>
<dbReference type="AlphaFoldDB" id="I7M918"/>
<dbReference type="PANTHER" id="PTHR12558:SF13">
    <property type="entry name" value="CELL DIVISION CYCLE PROTEIN 27 HOMOLOG"/>
    <property type="match status" value="1"/>
</dbReference>
<evidence type="ECO:0000313" key="3">
    <source>
        <dbReference type="EMBL" id="EAS00536.3"/>
    </source>
</evidence>
<accession>I7M918</accession>
<gene>
    <name evidence="3" type="ORF">TTHERM_00408890</name>
</gene>
<dbReference type="RefSeq" id="XP_001020781.3">
    <property type="nucleotide sequence ID" value="XM_001020781.3"/>
</dbReference>
<comment type="similarity">
    <text evidence="2">Belongs to the APC3/CDC27 family.</text>
</comment>
<evidence type="ECO:0000256" key="2">
    <source>
        <dbReference type="ARBA" id="ARBA00038210"/>
    </source>
</evidence>
<sequence>MNFENYTYIFYVNTQIRIYHKPLKEIEDEVKQALLENPNDVEHLIIFDQILFKYHLDYTAAIKVIKQVLQIQADCIDGRIDLIQIILDFKLSSYEDCFQLLEECMRIDPSYWRIYFTKIRILDNIGDDDEKVMKEVDRCMKLYPQNKYFIIYNAQILSEQTDKREQVQCLLDPYKNSTELDFDLLRRISYAYGNLKQGKEAIEYIKQAIKFNQNSYIAYNEFGYLERSVNNNNYTCLEYCLVSLKLNPRYTFTLNNLAATFKILNKQQECIKCQKKALQLKSNPFSYHQLVYDFYEMQSIDEAKYYSYKSVQKFQQDKSSNFLLQKINRKQFSNTILDYEEQELQGIKCLNFKVENLQQEEDYVETSITQNEVYEDD</sequence>
<evidence type="ECO:0000256" key="1">
    <source>
        <dbReference type="ARBA" id="ARBA00022803"/>
    </source>
</evidence>
<dbReference type="EMBL" id="GG662612">
    <property type="protein sequence ID" value="EAS00536.3"/>
    <property type="molecule type" value="Genomic_DNA"/>
</dbReference>
<keyword evidence="4" id="KW-1185">Reference proteome</keyword>
<keyword evidence="1" id="KW-0802">TPR repeat</keyword>
<reference evidence="4" key="1">
    <citation type="journal article" date="2006" name="PLoS Biol.">
        <title>Macronuclear genome sequence of the ciliate Tetrahymena thermophila, a model eukaryote.</title>
        <authorList>
            <person name="Eisen J.A."/>
            <person name="Coyne R.S."/>
            <person name="Wu M."/>
            <person name="Wu D."/>
            <person name="Thiagarajan M."/>
            <person name="Wortman J.R."/>
            <person name="Badger J.H."/>
            <person name="Ren Q."/>
            <person name="Amedeo P."/>
            <person name="Jones K.M."/>
            <person name="Tallon L.J."/>
            <person name="Delcher A.L."/>
            <person name="Salzberg S.L."/>
            <person name="Silva J.C."/>
            <person name="Haas B.J."/>
            <person name="Majoros W.H."/>
            <person name="Farzad M."/>
            <person name="Carlton J.M."/>
            <person name="Smith R.K. Jr."/>
            <person name="Garg J."/>
            <person name="Pearlman R.E."/>
            <person name="Karrer K.M."/>
            <person name="Sun L."/>
            <person name="Manning G."/>
            <person name="Elde N.C."/>
            <person name="Turkewitz A.P."/>
            <person name="Asai D.J."/>
            <person name="Wilkes D.E."/>
            <person name="Wang Y."/>
            <person name="Cai H."/>
            <person name="Collins K."/>
            <person name="Stewart B.A."/>
            <person name="Lee S.R."/>
            <person name="Wilamowska K."/>
            <person name="Weinberg Z."/>
            <person name="Ruzzo W.L."/>
            <person name="Wloga D."/>
            <person name="Gaertig J."/>
            <person name="Frankel J."/>
            <person name="Tsao C.-C."/>
            <person name="Gorovsky M.A."/>
            <person name="Keeling P.J."/>
            <person name="Waller R.F."/>
            <person name="Patron N.J."/>
            <person name="Cherry J.M."/>
            <person name="Stover N.A."/>
            <person name="Krieger C.J."/>
            <person name="del Toro C."/>
            <person name="Ryder H.F."/>
            <person name="Williamson S.C."/>
            <person name="Barbeau R.A."/>
            <person name="Hamilton E.P."/>
            <person name="Orias E."/>
        </authorList>
    </citation>
    <scope>NUCLEOTIDE SEQUENCE [LARGE SCALE GENOMIC DNA]</scope>
    <source>
        <strain evidence="4">SB210</strain>
    </source>
</reference>
<dbReference type="OrthoDB" id="2335338at2759"/>
<protein>
    <submittedName>
        <fullName evidence="3">Tetratricopeptide repeat protein</fullName>
    </submittedName>
</protein>
<proteinExistence type="inferred from homology"/>
<dbReference type="PANTHER" id="PTHR12558">
    <property type="entry name" value="CELL DIVISION CYCLE 16,23,27"/>
    <property type="match status" value="1"/>
</dbReference>
<dbReference type="KEGG" id="tet:TTHERM_00408890"/>
<dbReference type="InParanoid" id="I7M918"/>
<dbReference type="Gene3D" id="1.25.40.10">
    <property type="entry name" value="Tetratricopeptide repeat domain"/>
    <property type="match status" value="2"/>
</dbReference>
<dbReference type="SUPFAM" id="SSF48452">
    <property type="entry name" value="TPR-like"/>
    <property type="match status" value="1"/>
</dbReference>
<dbReference type="InterPro" id="IPR019734">
    <property type="entry name" value="TPR_rpt"/>
</dbReference>
<dbReference type="InterPro" id="IPR011990">
    <property type="entry name" value="TPR-like_helical_dom_sf"/>
</dbReference>
<dbReference type="Pfam" id="PF13181">
    <property type="entry name" value="TPR_8"/>
    <property type="match status" value="2"/>
</dbReference>
<evidence type="ECO:0000313" key="4">
    <source>
        <dbReference type="Proteomes" id="UP000009168"/>
    </source>
</evidence>